<dbReference type="OrthoDB" id="15609at2"/>
<evidence type="ECO:0000313" key="20">
    <source>
        <dbReference type="Proteomes" id="UP000288587"/>
    </source>
</evidence>
<keyword evidence="3 14" id="KW-0813">Transport</keyword>
<name>A0A3S2V587_9BURK</name>
<evidence type="ECO:0000313" key="19">
    <source>
        <dbReference type="EMBL" id="RVT88740.1"/>
    </source>
</evidence>
<feature type="domain" description="TonB-dependent receptor-like beta-barrel" evidence="17">
    <location>
        <begin position="337"/>
        <end position="782"/>
    </location>
</feature>
<comment type="caution">
    <text evidence="19">The sequence shown here is derived from an EMBL/GenBank/DDBJ whole genome shotgun (WGS) entry which is preliminary data.</text>
</comment>
<dbReference type="InterPro" id="IPR012910">
    <property type="entry name" value="Plug_dom"/>
</dbReference>
<dbReference type="InterPro" id="IPR000531">
    <property type="entry name" value="Beta-barrel_TonB"/>
</dbReference>
<dbReference type="AlphaFoldDB" id="A0A3S2V587"/>
<evidence type="ECO:0000256" key="13">
    <source>
        <dbReference type="ARBA" id="ARBA00023237"/>
    </source>
</evidence>
<evidence type="ECO:0000256" key="8">
    <source>
        <dbReference type="ARBA" id="ARBA00023004"/>
    </source>
</evidence>
<evidence type="ECO:0000256" key="3">
    <source>
        <dbReference type="ARBA" id="ARBA00022448"/>
    </source>
</evidence>
<evidence type="ECO:0000256" key="9">
    <source>
        <dbReference type="ARBA" id="ARBA00023065"/>
    </source>
</evidence>
<dbReference type="Gene3D" id="2.170.130.10">
    <property type="entry name" value="TonB-dependent receptor, plug domain"/>
    <property type="match status" value="1"/>
</dbReference>
<evidence type="ECO:0000256" key="14">
    <source>
        <dbReference type="PROSITE-ProRule" id="PRU01360"/>
    </source>
</evidence>
<keyword evidence="4 14" id="KW-1134">Transmembrane beta strand</keyword>
<evidence type="ECO:0000256" key="2">
    <source>
        <dbReference type="ARBA" id="ARBA00009810"/>
    </source>
</evidence>
<feature type="compositionally biased region" description="Polar residues" evidence="16">
    <location>
        <begin position="1"/>
        <end position="12"/>
    </location>
</feature>
<keyword evidence="6 14" id="KW-0812">Transmembrane</keyword>
<organism evidence="19 20">
    <name type="scientific">Inhella crocodyli</name>
    <dbReference type="NCBI Taxonomy" id="2499851"/>
    <lineage>
        <taxon>Bacteria</taxon>
        <taxon>Pseudomonadati</taxon>
        <taxon>Pseudomonadota</taxon>
        <taxon>Betaproteobacteria</taxon>
        <taxon>Burkholderiales</taxon>
        <taxon>Sphaerotilaceae</taxon>
        <taxon>Inhella</taxon>
    </lineage>
</organism>
<keyword evidence="20" id="KW-1185">Reference proteome</keyword>
<dbReference type="InterPro" id="IPR036942">
    <property type="entry name" value="Beta-barrel_TonB_sf"/>
</dbReference>
<evidence type="ECO:0000256" key="6">
    <source>
        <dbReference type="ARBA" id="ARBA00022692"/>
    </source>
</evidence>
<dbReference type="PROSITE" id="PS52016">
    <property type="entry name" value="TONB_DEPENDENT_REC_3"/>
    <property type="match status" value="1"/>
</dbReference>
<proteinExistence type="inferred from homology"/>
<protein>
    <submittedName>
        <fullName evidence="19">TonB-dependent receptor</fullName>
    </submittedName>
</protein>
<dbReference type="EMBL" id="SACM01000001">
    <property type="protein sequence ID" value="RVT88740.1"/>
    <property type="molecule type" value="Genomic_DNA"/>
</dbReference>
<dbReference type="GO" id="GO:0009279">
    <property type="term" value="C:cell outer membrane"/>
    <property type="evidence" value="ECO:0007669"/>
    <property type="project" value="UniProtKB-SubCell"/>
</dbReference>
<keyword evidence="8" id="KW-0408">Iron</keyword>
<keyword evidence="9" id="KW-0406">Ion transport</keyword>
<feature type="domain" description="TonB-dependent receptor plug" evidence="18">
    <location>
        <begin position="119"/>
        <end position="228"/>
    </location>
</feature>
<comment type="similarity">
    <text evidence="2 14 15">Belongs to the TonB-dependent receptor family.</text>
</comment>
<evidence type="ECO:0000256" key="10">
    <source>
        <dbReference type="ARBA" id="ARBA00023077"/>
    </source>
</evidence>
<dbReference type="PANTHER" id="PTHR32552">
    <property type="entry name" value="FERRICHROME IRON RECEPTOR-RELATED"/>
    <property type="match status" value="1"/>
</dbReference>
<dbReference type="PANTHER" id="PTHR32552:SF89">
    <property type="entry name" value="CATECHOLATE SIDEROPHORE RECEPTOR FIU"/>
    <property type="match status" value="1"/>
</dbReference>
<evidence type="ECO:0000256" key="11">
    <source>
        <dbReference type="ARBA" id="ARBA00023136"/>
    </source>
</evidence>
<sequence length="824" mass="88501">MASSTLPRSESPQARHKGAKTRTAVGLMRQLHESFRGRCVPCETAGVRPGPAPARRAPPRSPQEKDALMRIAATALASCLLLLGAGAAVPAAAQSESGERPSTELEAVTITVGRGQLRSVHRVGRSELQTAAISGQNPLLTVARLPGVNVQSADALGNYEWSARFTVRGFSQNQLGFTLDGVPLGDMSYGNLNGLHIGRAIASENVAGAELSQGTGALDTPSSSNLGGTLQFFSDAPERRFGLRAAQTLGSHANRRTHLRLDSGDTALGSAYLSATQQAADKWKGAGQQRQRQLNLKAQKAWDGGQLTAFFNHSSREEIDDQDLSLEMIQRLGPRWDNTYPDFNAALRAAQALCGNGNTAYVPQCDDAYYAGAGLRRDLLAGVNLETALAPAWRLQLGAYHHGNDGRGLWYTPYTPSPDGTPISLRTTEYAIHRRGATAALQWDLGAHQVRAAFWHEDNDFDQARRFYATPPGAVPSPYAFPRDPFLTQWAYRFHTRTQQASLSDTLALSPTLTLGAGFKALSATIDAERLLGTGPAGAIRAQRGFLPQLGLNWQVNAVHELFAGAQRNLRAFQASATGASPFATTQAGFDAIRDTLRPETATTVELGWRATEARYQAALTLYGANFRDRLLAVTPGSAIVGNPAVLANVGGVRARGLEATLSLRLHPGWTLYNSLSLNRSTYRDDVQSRDAANQPITVPLAGKDVVDAPRTMAKSILSAERGPWFGELGLDFMARRFYSHTNDAAVPARTLLNASAGLRLGPWLGWTAVRDASLRLAVTNLGNRRYVATVGTNGFPNSDPSGTNQTLLMGAPRQLMLSLSGRI</sequence>
<keyword evidence="13 14" id="KW-0998">Cell outer membrane</keyword>
<evidence type="ECO:0000259" key="17">
    <source>
        <dbReference type="Pfam" id="PF00593"/>
    </source>
</evidence>
<dbReference type="Gene3D" id="2.40.170.20">
    <property type="entry name" value="TonB-dependent receptor, beta-barrel domain"/>
    <property type="match status" value="1"/>
</dbReference>
<feature type="compositionally biased region" description="Low complexity" evidence="16">
    <location>
        <begin position="45"/>
        <end position="55"/>
    </location>
</feature>
<reference evidence="19 20" key="1">
    <citation type="submission" date="2019-01" db="EMBL/GenBank/DDBJ databases">
        <authorList>
            <person name="Chen W.-M."/>
        </authorList>
    </citation>
    <scope>NUCLEOTIDE SEQUENCE [LARGE SCALE GENOMIC DNA]</scope>
    <source>
        <strain evidence="19 20">CCP-18</strain>
    </source>
</reference>
<feature type="region of interest" description="Disordered" evidence="16">
    <location>
        <begin position="1"/>
        <end position="23"/>
    </location>
</feature>
<keyword evidence="12 19" id="KW-0675">Receptor</keyword>
<evidence type="ECO:0000256" key="7">
    <source>
        <dbReference type="ARBA" id="ARBA00022729"/>
    </source>
</evidence>
<comment type="subcellular location">
    <subcellularLocation>
        <location evidence="1 14">Cell outer membrane</location>
        <topology evidence="1 14">Multi-pass membrane protein</topology>
    </subcellularLocation>
</comment>
<keyword evidence="5" id="KW-0410">Iron transport</keyword>
<evidence type="ECO:0000256" key="1">
    <source>
        <dbReference type="ARBA" id="ARBA00004571"/>
    </source>
</evidence>
<evidence type="ECO:0000256" key="15">
    <source>
        <dbReference type="RuleBase" id="RU003357"/>
    </source>
</evidence>
<keyword evidence="11 14" id="KW-0472">Membrane</keyword>
<dbReference type="GO" id="GO:0015344">
    <property type="term" value="F:siderophore uptake transmembrane transporter activity"/>
    <property type="evidence" value="ECO:0007669"/>
    <property type="project" value="TreeGrafter"/>
</dbReference>
<dbReference type="Pfam" id="PF07715">
    <property type="entry name" value="Plug"/>
    <property type="match status" value="1"/>
</dbReference>
<keyword evidence="10 15" id="KW-0798">TonB box</keyword>
<dbReference type="SUPFAM" id="SSF56935">
    <property type="entry name" value="Porins"/>
    <property type="match status" value="1"/>
</dbReference>
<evidence type="ECO:0000256" key="16">
    <source>
        <dbReference type="SAM" id="MobiDB-lite"/>
    </source>
</evidence>
<feature type="region of interest" description="Disordered" evidence="16">
    <location>
        <begin position="43"/>
        <end position="64"/>
    </location>
</feature>
<dbReference type="Proteomes" id="UP000288587">
    <property type="component" value="Unassembled WGS sequence"/>
</dbReference>
<dbReference type="Pfam" id="PF00593">
    <property type="entry name" value="TonB_dep_Rec_b-barrel"/>
    <property type="match status" value="1"/>
</dbReference>
<keyword evidence="7" id="KW-0732">Signal</keyword>
<gene>
    <name evidence="19" type="ORF">EOD73_07170</name>
</gene>
<evidence type="ECO:0000256" key="12">
    <source>
        <dbReference type="ARBA" id="ARBA00023170"/>
    </source>
</evidence>
<dbReference type="InterPro" id="IPR037066">
    <property type="entry name" value="Plug_dom_sf"/>
</dbReference>
<accession>A0A3S2V587</accession>
<evidence type="ECO:0000256" key="5">
    <source>
        <dbReference type="ARBA" id="ARBA00022496"/>
    </source>
</evidence>
<evidence type="ECO:0000256" key="4">
    <source>
        <dbReference type="ARBA" id="ARBA00022452"/>
    </source>
</evidence>
<dbReference type="InterPro" id="IPR039426">
    <property type="entry name" value="TonB-dep_rcpt-like"/>
</dbReference>
<evidence type="ECO:0000259" key="18">
    <source>
        <dbReference type="Pfam" id="PF07715"/>
    </source>
</evidence>